<dbReference type="Pfam" id="PF00202">
    <property type="entry name" value="Aminotran_3"/>
    <property type="match status" value="1"/>
</dbReference>
<dbReference type="GO" id="GO:0008483">
    <property type="term" value="F:transaminase activity"/>
    <property type="evidence" value="ECO:0007669"/>
    <property type="project" value="UniProtKB-KW"/>
</dbReference>
<dbReference type="SUPFAM" id="SSF53383">
    <property type="entry name" value="PLP-dependent transferases"/>
    <property type="match status" value="1"/>
</dbReference>
<comment type="caution">
    <text evidence="4">The sequence shown here is derived from an EMBL/GenBank/DDBJ whole genome shotgun (WGS) entry which is preliminary data.</text>
</comment>
<dbReference type="PANTHER" id="PTHR43713:SF3">
    <property type="entry name" value="GLUTAMATE-1-SEMIALDEHYDE 2,1-AMINOMUTASE 1, CHLOROPLASTIC-RELATED"/>
    <property type="match status" value="1"/>
</dbReference>
<name>A0ABS5QCK3_9PROT</name>
<comment type="similarity">
    <text evidence="3">Belongs to the class-III pyridoxal-phosphate-dependent aminotransferase family.</text>
</comment>
<dbReference type="InterPro" id="IPR015422">
    <property type="entry name" value="PyrdxlP-dep_Trfase_small"/>
</dbReference>
<keyword evidence="5" id="KW-1185">Reference proteome</keyword>
<protein>
    <submittedName>
        <fullName evidence="4">Aminotransferase class III-fold pyridoxal phosphate-dependent enzyme</fullName>
    </submittedName>
</protein>
<dbReference type="Gene3D" id="3.40.640.10">
    <property type="entry name" value="Type I PLP-dependent aspartate aminotransferase-like (Major domain)"/>
    <property type="match status" value="1"/>
</dbReference>
<evidence type="ECO:0000256" key="3">
    <source>
        <dbReference type="RuleBase" id="RU003560"/>
    </source>
</evidence>
<evidence type="ECO:0000256" key="1">
    <source>
        <dbReference type="ARBA" id="ARBA00001933"/>
    </source>
</evidence>
<dbReference type="Proteomes" id="UP000766336">
    <property type="component" value="Unassembled WGS sequence"/>
</dbReference>
<gene>
    <name evidence="4" type="ORF">KHU32_10680</name>
</gene>
<reference evidence="4 5" key="1">
    <citation type="submission" date="2021-05" db="EMBL/GenBank/DDBJ databases">
        <title>Roseococcus sp. XZZS9, whole genome shotgun sequencing project.</title>
        <authorList>
            <person name="Zhao G."/>
            <person name="Shen L."/>
        </authorList>
    </citation>
    <scope>NUCLEOTIDE SEQUENCE [LARGE SCALE GENOMIC DNA]</scope>
    <source>
        <strain evidence="4 5">XZZS9</strain>
    </source>
</reference>
<dbReference type="PROSITE" id="PS00600">
    <property type="entry name" value="AA_TRANSFER_CLASS_3"/>
    <property type="match status" value="1"/>
</dbReference>
<dbReference type="InterPro" id="IPR049704">
    <property type="entry name" value="Aminotrans_3_PPA_site"/>
</dbReference>
<organism evidence="4 5">
    <name type="scientific">Roseococcus pinisoli</name>
    <dbReference type="NCBI Taxonomy" id="2835040"/>
    <lineage>
        <taxon>Bacteria</taxon>
        <taxon>Pseudomonadati</taxon>
        <taxon>Pseudomonadota</taxon>
        <taxon>Alphaproteobacteria</taxon>
        <taxon>Acetobacterales</taxon>
        <taxon>Roseomonadaceae</taxon>
        <taxon>Roseococcus</taxon>
    </lineage>
</organism>
<keyword evidence="4" id="KW-0808">Transferase</keyword>
<evidence type="ECO:0000313" key="5">
    <source>
        <dbReference type="Proteomes" id="UP000766336"/>
    </source>
</evidence>
<dbReference type="InterPro" id="IPR005814">
    <property type="entry name" value="Aminotrans_3"/>
</dbReference>
<keyword evidence="4" id="KW-0032">Aminotransferase</keyword>
<dbReference type="InterPro" id="IPR015421">
    <property type="entry name" value="PyrdxlP-dep_Trfase_major"/>
</dbReference>
<proteinExistence type="inferred from homology"/>
<keyword evidence="2 3" id="KW-0663">Pyridoxal phosphate</keyword>
<dbReference type="InterPro" id="IPR015424">
    <property type="entry name" value="PyrdxlP-dep_Trfase"/>
</dbReference>
<sequence>MWGHLDAKKLPEGYPQFFARGEGGHVWDVDGRRYVDLMCSWGPIVLGHHDPAVDAAARKQAEMGDCLNGPGPVLVELAERLVDRIPAADWAMFQKNGTDATTACVTIARAATGRSTILMARGSYHGAAPWCTPVPAGTTEADRAHQLRFEYNDVASLEAAAAAVGDDLAAILVTGFRHDNIVDQELPTPEFAQAARAICDRKGAALIVDDVRAGFRLHAGGSWETVGVRPDLSAWSKAIANGHTLAAVTGRDSLRDAATRIFVTGSFWCSSVAMAAAIATLEELERRDVVGHIAALGQRLRDGLAERARGANVGLRQSGPVSMPLFLFDGDTDFAIGRAFCQATLEEGAFLHPRHNMFLCAAHTEADIDAVLAASEAGFAAIKGLR</sequence>
<dbReference type="EMBL" id="JAHCDA010000002">
    <property type="protein sequence ID" value="MBS7811405.1"/>
    <property type="molecule type" value="Genomic_DNA"/>
</dbReference>
<dbReference type="PANTHER" id="PTHR43713">
    <property type="entry name" value="GLUTAMATE-1-SEMIALDEHYDE 2,1-AMINOMUTASE"/>
    <property type="match status" value="1"/>
</dbReference>
<dbReference type="Gene3D" id="3.90.1150.10">
    <property type="entry name" value="Aspartate Aminotransferase, domain 1"/>
    <property type="match status" value="1"/>
</dbReference>
<comment type="cofactor">
    <cofactor evidence="1">
        <name>pyridoxal 5'-phosphate</name>
        <dbReference type="ChEBI" id="CHEBI:597326"/>
    </cofactor>
</comment>
<evidence type="ECO:0000313" key="4">
    <source>
        <dbReference type="EMBL" id="MBS7811405.1"/>
    </source>
</evidence>
<accession>A0ABS5QCK3</accession>
<evidence type="ECO:0000256" key="2">
    <source>
        <dbReference type="ARBA" id="ARBA00022898"/>
    </source>
</evidence>